<protein>
    <submittedName>
        <fullName evidence="1">Uncharacterized protein</fullName>
    </submittedName>
</protein>
<accession>A0AA46VV16</accession>
<sequence>MGVFSSLEAKVIKPISDLIWEWYGAGDTSRIKSVFELGNVLMLLALTPEQKVETIPDCPCCELIGQYSGTDTFFLALCADKVDVKLIQKLKDLSHTLQNLAPEETRCFSRSVFSLPGWLSAQELAGQILELLSWSDIQKYEEELS</sequence>
<reference evidence="1" key="1">
    <citation type="submission" date="2019-02" db="EMBL/GenBank/DDBJ databases">
        <authorList>
            <person name="Lutz S."/>
            <person name="Schori C."/>
            <person name="Ahrens C.H."/>
            <person name="Gueguen E."/>
        </authorList>
    </citation>
    <scope>NUCLEOTIDE SEQUENCE</scope>
    <source>
        <strain evidence="1">Psy35</strain>
    </source>
</reference>
<dbReference type="Proteomes" id="UP001163644">
    <property type="component" value="Chromosome"/>
</dbReference>
<gene>
    <name evidence="1" type="ORF">EZZ81_01595</name>
</gene>
<evidence type="ECO:0000313" key="2">
    <source>
        <dbReference type="Proteomes" id="UP001163644"/>
    </source>
</evidence>
<dbReference type="AlphaFoldDB" id="A0AA46VV16"/>
<organism evidence="1 2">
    <name type="scientific">Pseudomonas viridiflava</name>
    <name type="common">Phytomonas viridiflava</name>
    <dbReference type="NCBI Taxonomy" id="33069"/>
    <lineage>
        <taxon>Bacteria</taxon>
        <taxon>Pseudomonadati</taxon>
        <taxon>Pseudomonadota</taxon>
        <taxon>Gammaproteobacteria</taxon>
        <taxon>Pseudomonadales</taxon>
        <taxon>Pseudomonadaceae</taxon>
        <taxon>Pseudomonas</taxon>
    </lineage>
</organism>
<dbReference type="EMBL" id="CP036495">
    <property type="protein sequence ID" value="UZA66994.1"/>
    <property type="molecule type" value="Genomic_DNA"/>
</dbReference>
<name>A0AA46VV16_PSEVI</name>
<evidence type="ECO:0000313" key="1">
    <source>
        <dbReference type="EMBL" id="UZA66994.1"/>
    </source>
</evidence>
<dbReference type="RefSeq" id="WP_029244417.1">
    <property type="nucleotide sequence ID" value="NZ_CP036495.1"/>
</dbReference>
<proteinExistence type="predicted"/>